<keyword evidence="3" id="KW-1185">Reference proteome</keyword>
<evidence type="ECO:0000313" key="3">
    <source>
        <dbReference type="Proteomes" id="UP001165083"/>
    </source>
</evidence>
<protein>
    <submittedName>
        <fullName evidence="2">Unnamed protein product</fullName>
    </submittedName>
</protein>
<dbReference type="OrthoDB" id="60033at2759"/>
<gene>
    <name evidence="2" type="ORF">Plil01_000396700</name>
</gene>
<name>A0A9W6TJT5_9STRA</name>
<feature type="region of interest" description="Disordered" evidence="1">
    <location>
        <begin position="66"/>
        <end position="98"/>
    </location>
</feature>
<dbReference type="AlphaFoldDB" id="A0A9W6TJT5"/>
<evidence type="ECO:0000313" key="2">
    <source>
        <dbReference type="EMBL" id="GMF13499.1"/>
    </source>
</evidence>
<proteinExistence type="predicted"/>
<dbReference type="EMBL" id="BSXW01000159">
    <property type="protein sequence ID" value="GMF13499.1"/>
    <property type="molecule type" value="Genomic_DNA"/>
</dbReference>
<feature type="compositionally biased region" description="Low complexity" evidence="1">
    <location>
        <begin position="76"/>
        <end position="88"/>
    </location>
</feature>
<dbReference type="Proteomes" id="UP001165083">
    <property type="component" value="Unassembled WGS sequence"/>
</dbReference>
<comment type="caution">
    <text evidence="2">The sequence shown here is derived from an EMBL/GenBank/DDBJ whole genome shotgun (WGS) entry which is preliminary data.</text>
</comment>
<reference evidence="2" key="1">
    <citation type="submission" date="2023-04" db="EMBL/GenBank/DDBJ databases">
        <title>Phytophthora lilii NBRC 32176.</title>
        <authorList>
            <person name="Ichikawa N."/>
            <person name="Sato H."/>
            <person name="Tonouchi N."/>
        </authorList>
    </citation>
    <scope>NUCLEOTIDE SEQUENCE</scope>
    <source>
        <strain evidence="2">NBRC 32176</strain>
    </source>
</reference>
<evidence type="ECO:0000256" key="1">
    <source>
        <dbReference type="SAM" id="MobiDB-lite"/>
    </source>
</evidence>
<sequence length="345" mass="39312">MKKSDPDSGLTTEHIKSHLQKYRINYERSRQEFQELCDREIKRNRKRRRLQEQSVGSSYVFLIQPRESPARHATDSDSGPGADDSSCSTSSANTPMYEDGQRLRPFVCSRELADAASAISAIRYPVNYSTAHQASMEAPVLSSVPEFTNAQWRTFSTLMAEPTPFRRKIDSLSIRIPQDTPTSLMAQAQEQDELQVQMHLAMQAQMNCHRQMLTREVELSHDLFRGSRAENLIDSRHLNSNYSLDAQHKDFEHARMNIQQNRQHQLVHHRLDQHLSQSEVTSIPLLQSTPTPPMASQSMSNDALPSLIATESIEAKSDAVGDDLNRWDPFNVDLESDDLFDFLKA</sequence>
<dbReference type="Gene3D" id="1.10.10.60">
    <property type="entry name" value="Homeodomain-like"/>
    <property type="match status" value="1"/>
</dbReference>
<organism evidence="2 3">
    <name type="scientific">Phytophthora lilii</name>
    <dbReference type="NCBI Taxonomy" id="2077276"/>
    <lineage>
        <taxon>Eukaryota</taxon>
        <taxon>Sar</taxon>
        <taxon>Stramenopiles</taxon>
        <taxon>Oomycota</taxon>
        <taxon>Peronosporomycetes</taxon>
        <taxon>Peronosporales</taxon>
        <taxon>Peronosporaceae</taxon>
        <taxon>Phytophthora</taxon>
    </lineage>
</organism>
<accession>A0A9W6TJT5</accession>